<evidence type="ECO:0000313" key="2">
    <source>
        <dbReference type="EMBL" id="MCC9642517.1"/>
    </source>
</evidence>
<evidence type="ECO:0000259" key="1">
    <source>
        <dbReference type="Pfam" id="PF12728"/>
    </source>
</evidence>
<dbReference type="RefSeq" id="WP_008667387.1">
    <property type="nucleotide sequence ID" value="NZ_JAJKFW010000022.1"/>
</dbReference>
<sequence length="66" mass="7515">MLLTIKDVAKRLNISLSKAYAIVSQGDLPSYQIGSARRVAEDDLKNYLEGCRTEHQRLPEAVKRHF</sequence>
<keyword evidence="3" id="KW-1185">Reference proteome</keyword>
<proteinExistence type="predicted"/>
<dbReference type="InterPro" id="IPR041657">
    <property type="entry name" value="HTH_17"/>
</dbReference>
<dbReference type="EMBL" id="JAJKFW010000022">
    <property type="protein sequence ID" value="MCC9642517.1"/>
    <property type="molecule type" value="Genomic_DNA"/>
</dbReference>
<dbReference type="Proteomes" id="UP001430306">
    <property type="component" value="Unassembled WGS sequence"/>
</dbReference>
<feature type="domain" description="Helix-turn-helix" evidence="1">
    <location>
        <begin position="2"/>
        <end position="52"/>
    </location>
</feature>
<accession>A0ABS8NHX0</accession>
<gene>
    <name evidence="2" type="ORF">LOC71_09540</name>
</gene>
<dbReference type="InterPro" id="IPR010093">
    <property type="entry name" value="SinI_DNA-bd"/>
</dbReference>
<dbReference type="InterPro" id="IPR009061">
    <property type="entry name" value="DNA-bd_dom_put_sf"/>
</dbReference>
<comment type="caution">
    <text evidence="2">The sequence shown here is derived from an EMBL/GenBank/DDBJ whole genome shotgun (WGS) entry which is preliminary data.</text>
</comment>
<evidence type="ECO:0000313" key="3">
    <source>
        <dbReference type="Proteomes" id="UP001430306"/>
    </source>
</evidence>
<name>A0ABS8NHX0_9BACT</name>
<dbReference type="NCBIfam" id="TIGR01764">
    <property type="entry name" value="excise"/>
    <property type="match status" value="1"/>
</dbReference>
<organism evidence="2 3">
    <name type="scientific">Rhodopirellula halodulae</name>
    <dbReference type="NCBI Taxonomy" id="2894198"/>
    <lineage>
        <taxon>Bacteria</taxon>
        <taxon>Pseudomonadati</taxon>
        <taxon>Planctomycetota</taxon>
        <taxon>Planctomycetia</taxon>
        <taxon>Pirellulales</taxon>
        <taxon>Pirellulaceae</taxon>
        <taxon>Rhodopirellula</taxon>
    </lineage>
</organism>
<protein>
    <submittedName>
        <fullName evidence="2">Helix-turn-helix domain-containing protein</fullName>
    </submittedName>
</protein>
<dbReference type="SUPFAM" id="SSF46955">
    <property type="entry name" value="Putative DNA-binding domain"/>
    <property type="match status" value="1"/>
</dbReference>
<reference evidence="2" key="1">
    <citation type="submission" date="2021-11" db="EMBL/GenBank/DDBJ databases">
        <title>Genome sequence.</title>
        <authorList>
            <person name="Sun Q."/>
        </authorList>
    </citation>
    <scope>NUCLEOTIDE SEQUENCE</scope>
    <source>
        <strain evidence="2">JC740</strain>
    </source>
</reference>
<dbReference type="Pfam" id="PF12728">
    <property type="entry name" value="HTH_17"/>
    <property type="match status" value="1"/>
</dbReference>